<evidence type="ECO:0000313" key="3">
    <source>
        <dbReference type="EMBL" id="AMO58750.1"/>
    </source>
</evidence>
<dbReference type="GO" id="GO:0006355">
    <property type="term" value="P:regulation of DNA-templated transcription"/>
    <property type="evidence" value="ECO:0007669"/>
    <property type="project" value="InterPro"/>
</dbReference>
<dbReference type="PANTHER" id="PTHR38781">
    <property type="entry name" value="ANTITOXIN DINJ-RELATED"/>
    <property type="match status" value="1"/>
</dbReference>
<dbReference type="KEGG" id="emp:EZMO1_4856"/>
<evidence type="ECO:0000256" key="1">
    <source>
        <dbReference type="ARBA" id="ARBA00010562"/>
    </source>
</evidence>
<dbReference type="PANTHER" id="PTHR38781:SF1">
    <property type="entry name" value="ANTITOXIN DINJ-RELATED"/>
    <property type="match status" value="1"/>
</dbReference>
<dbReference type="InterPro" id="IPR007337">
    <property type="entry name" value="RelB/DinJ"/>
</dbReference>
<dbReference type="GO" id="GO:0000987">
    <property type="term" value="F:cis-regulatory region sequence-specific DNA binding"/>
    <property type="evidence" value="ECO:0007669"/>
    <property type="project" value="InterPro"/>
</dbReference>
<dbReference type="Gene3D" id="1.10.1220.10">
    <property type="entry name" value="Met repressor-like"/>
    <property type="match status" value="1"/>
</dbReference>
<keyword evidence="2" id="KW-1277">Toxin-antitoxin system</keyword>
<dbReference type="PIRSF" id="PIRSF003108">
    <property type="entry name" value="DinJ"/>
    <property type="match status" value="1"/>
</dbReference>
<proteinExistence type="inferred from homology"/>
<dbReference type="InterPro" id="IPR013321">
    <property type="entry name" value="Arc_rbn_hlx_hlx"/>
</dbReference>
<reference evidence="3 4" key="1">
    <citation type="journal article" date="2016" name="Front. Microbiol.">
        <title>Genomic Insight into the Host-Endosymbiont Relationship of Endozoicomonas montiporae CL-33(T) with its Coral Host.</title>
        <authorList>
            <person name="Ding J.-Y."/>
            <person name="Shiu J.-H."/>
            <person name="Chen W.-M."/>
            <person name="Chiang Y.-R."/>
            <person name="Tang S.-L."/>
        </authorList>
    </citation>
    <scope>NUCLEOTIDE SEQUENCE [LARGE SCALE GENOMIC DNA]</scope>
    <source>
        <strain evidence="3 4">CL-33</strain>
    </source>
</reference>
<dbReference type="InterPro" id="IPR026262">
    <property type="entry name" value="DinJ"/>
</dbReference>
<dbReference type="Pfam" id="PF04221">
    <property type="entry name" value="RelB"/>
    <property type="match status" value="1"/>
</dbReference>
<dbReference type="STRING" id="570277.EZMO1_4856"/>
<dbReference type="EMBL" id="CP013251">
    <property type="protein sequence ID" value="AMO58750.1"/>
    <property type="molecule type" value="Genomic_DNA"/>
</dbReference>
<evidence type="ECO:0000256" key="2">
    <source>
        <dbReference type="ARBA" id="ARBA00022649"/>
    </source>
</evidence>
<dbReference type="OrthoDB" id="3174560at2"/>
<dbReference type="RefSeq" id="WP_034877687.1">
    <property type="nucleotide sequence ID" value="NZ_CP013251.1"/>
</dbReference>
<evidence type="ECO:0000313" key="4">
    <source>
        <dbReference type="Proteomes" id="UP000071065"/>
    </source>
</evidence>
<comment type="similarity">
    <text evidence="1">Belongs to the RelB/DinJ antitoxin family.</text>
</comment>
<dbReference type="GO" id="GO:0044010">
    <property type="term" value="P:single-species biofilm formation"/>
    <property type="evidence" value="ECO:0007669"/>
    <property type="project" value="InterPro"/>
</dbReference>
<dbReference type="Proteomes" id="UP000071065">
    <property type="component" value="Chromosome"/>
</dbReference>
<dbReference type="AlphaFoldDB" id="A0A142BJ24"/>
<gene>
    <name evidence="3" type="primary">dinJ</name>
    <name evidence="3" type="ORF">EZMO1_4856</name>
</gene>
<dbReference type="GO" id="GO:0006351">
    <property type="term" value="P:DNA-templated transcription"/>
    <property type="evidence" value="ECO:0007669"/>
    <property type="project" value="TreeGrafter"/>
</dbReference>
<accession>A0A142BJ24</accession>
<sequence length="63" mass="6979">MAKETTVRARIDETLKEDAEAVLKELGISTSQAINIYFSQIVLRQGLPFDVTLPDRKKAGKSS</sequence>
<dbReference type="GO" id="GO:0015643">
    <property type="term" value="F:toxic substance binding"/>
    <property type="evidence" value="ECO:0007669"/>
    <property type="project" value="InterPro"/>
</dbReference>
<protein>
    <submittedName>
        <fullName evidence="3">DNA-damage-inducible protein J</fullName>
    </submittedName>
</protein>
<organism evidence="3 4">
    <name type="scientific">Endozoicomonas montiporae CL-33</name>
    <dbReference type="NCBI Taxonomy" id="570277"/>
    <lineage>
        <taxon>Bacteria</taxon>
        <taxon>Pseudomonadati</taxon>
        <taxon>Pseudomonadota</taxon>
        <taxon>Gammaproteobacteria</taxon>
        <taxon>Oceanospirillales</taxon>
        <taxon>Endozoicomonadaceae</taxon>
        <taxon>Endozoicomonas</taxon>
    </lineage>
</organism>
<dbReference type="PATRIC" id="fig|570277.3.peg.5193"/>
<name>A0A142BJ24_9GAMM</name>
<dbReference type="NCBIfam" id="TIGR02384">
    <property type="entry name" value="RelB_DinJ"/>
    <property type="match status" value="1"/>
</dbReference>